<dbReference type="Pfam" id="PF12787">
    <property type="entry name" value="EcsC"/>
    <property type="match status" value="1"/>
</dbReference>
<dbReference type="RefSeq" id="WP_069033842.1">
    <property type="nucleotide sequence ID" value="NZ_MDKC01000014.1"/>
</dbReference>
<keyword evidence="2" id="KW-1185">Reference proteome</keyword>
<evidence type="ECO:0000313" key="1">
    <source>
        <dbReference type="EMBL" id="ODG91725.1"/>
    </source>
</evidence>
<dbReference type="InterPro" id="IPR024787">
    <property type="entry name" value="EcsC"/>
</dbReference>
<evidence type="ECO:0000313" key="2">
    <source>
        <dbReference type="Proteomes" id="UP000094580"/>
    </source>
</evidence>
<dbReference type="EMBL" id="MDKC01000014">
    <property type="protein sequence ID" value="ODG91725.1"/>
    <property type="molecule type" value="Genomic_DNA"/>
</dbReference>
<gene>
    <name evidence="1" type="ORF">BED47_21595</name>
</gene>
<name>A0ABX2ZPT0_9BACI</name>
<organism evidence="1 2">
    <name type="scientific">Gottfriedia luciferensis</name>
    <dbReference type="NCBI Taxonomy" id="178774"/>
    <lineage>
        <taxon>Bacteria</taxon>
        <taxon>Bacillati</taxon>
        <taxon>Bacillota</taxon>
        <taxon>Bacilli</taxon>
        <taxon>Bacillales</taxon>
        <taxon>Bacillaceae</taxon>
        <taxon>Gottfriedia</taxon>
    </lineage>
</organism>
<comment type="caution">
    <text evidence="1">The sequence shown here is derived from an EMBL/GenBank/DDBJ whole genome shotgun (WGS) entry which is preliminary data.</text>
</comment>
<sequence length="242" mass="27940">MDSYELRIQYELSRWKQKVMSDSNIFQTSAKKVQLKLQSLLPEQIQDLLTKTVKNMMVLFMGGSTVFNGSGEEYEALTLRERDLILDKKLNEYKKISAVEGAGTGAGGILLGLADFPLLLGIKIRFLVEAAKIYGYSPKDELERQFMLYIFQLAFSSDSHRKKVFQVIEKWEDKVDENPQVNWEQLQLEYRDHIDLAKLLQLVPIIGAPVGAYVNYQLLEQLGETAKNAYRMRYMKKKEDII</sequence>
<protein>
    <submittedName>
        <fullName evidence="1">ABC transporter-associated protein EcsC</fullName>
    </submittedName>
</protein>
<reference evidence="1 2" key="1">
    <citation type="submission" date="2016-07" db="EMBL/GenBank/DDBJ databases">
        <authorList>
            <person name="Townsley L."/>
            <person name="Shank E.A."/>
        </authorList>
    </citation>
    <scope>NUCLEOTIDE SEQUENCE [LARGE SCALE GENOMIC DNA]</scope>
    <source>
        <strain evidence="1 2">CH01</strain>
    </source>
</reference>
<proteinExistence type="predicted"/>
<accession>A0ABX2ZPT0</accession>
<dbReference type="PANTHER" id="PTHR41260">
    <property type="entry name" value="PROTEIN ECSC"/>
    <property type="match status" value="1"/>
</dbReference>
<dbReference type="PANTHER" id="PTHR41260:SF1">
    <property type="entry name" value="PROTEIN ECSC"/>
    <property type="match status" value="1"/>
</dbReference>
<dbReference type="Proteomes" id="UP000094580">
    <property type="component" value="Unassembled WGS sequence"/>
</dbReference>